<dbReference type="SUPFAM" id="SSF48403">
    <property type="entry name" value="Ankyrin repeat"/>
    <property type="match status" value="1"/>
</dbReference>
<dbReference type="Pfam" id="PF12796">
    <property type="entry name" value="Ank_2"/>
    <property type="match status" value="1"/>
</dbReference>
<feature type="compositionally biased region" description="Low complexity" evidence="2">
    <location>
        <begin position="290"/>
        <end position="304"/>
    </location>
</feature>
<protein>
    <submittedName>
        <fullName evidence="3">Uncharacterized protein</fullName>
    </submittedName>
</protein>
<dbReference type="PROSITE" id="PS50297">
    <property type="entry name" value="ANK_REP_REGION"/>
    <property type="match status" value="1"/>
</dbReference>
<feature type="repeat" description="ANK" evidence="1">
    <location>
        <begin position="44"/>
        <end position="76"/>
    </location>
</feature>
<dbReference type="PANTHER" id="PTHR24183">
    <property type="entry name" value="FIBRONECTIN TYPE 3 AND ANKYRIN REPEAT DOMAINS PROTEIN 1"/>
    <property type="match status" value="1"/>
</dbReference>
<evidence type="ECO:0000256" key="1">
    <source>
        <dbReference type="PROSITE-ProRule" id="PRU00023"/>
    </source>
</evidence>
<evidence type="ECO:0000313" key="4">
    <source>
        <dbReference type="Proteomes" id="UP001233172"/>
    </source>
</evidence>
<dbReference type="EMBL" id="JASAOG010000073">
    <property type="protein sequence ID" value="KAK0054947.1"/>
    <property type="molecule type" value="Genomic_DNA"/>
</dbReference>
<dbReference type="Proteomes" id="UP001233172">
    <property type="component" value="Unassembled WGS sequence"/>
</dbReference>
<feature type="region of interest" description="Disordered" evidence="2">
    <location>
        <begin position="290"/>
        <end position="411"/>
    </location>
</feature>
<feature type="compositionally biased region" description="Low complexity" evidence="2">
    <location>
        <begin position="401"/>
        <end position="411"/>
    </location>
</feature>
<evidence type="ECO:0000256" key="2">
    <source>
        <dbReference type="SAM" id="MobiDB-lite"/>
    </source>
</evidence>
<comment type="caution">
    <text evidence="3">The sequence shown here is derived from an EMBL/GenBank/DDBJ whole genome shotgun (WGS) entry which is preliminary data.</text>
</comment>
<feature type="compositionally biased region" description="Polar residues" evidence="2">
    <location>
        <begin position="432"/>
        <end position="461"/>
    </location>
</feature>
<dbReference type="InterPro" id="IPR002110">
    <property type="entry name" value="Ankyrin_rpt"/>
</dbReference>
<feature type="compositionally biased region" description="Polar residues" evidence="2">
    <location>
        <begin position="479"/>
        <end position="498"/>
    </location>
</feature>
<accession>A0AAD8F7W8</accession>
<dbReference type="SMART" id="SM00248">
    <property type="entry name" value="ANK"/>
    <property type="match status" value="2"/>
</dbReference>
<gene>
    <name evidence="3" type="ORF">Bpfe_015523</name>
</gene>
<evidence type="ECO:0000313" key="3">
    <source>
        <dbReference type="EMBL" id="KAK0054947.1"/>
    </source>
</evidence>
<organism evidence="3 4">
    <name type="scientific">Biomphalaria pfeifferi</name>
    <name type="common">Bloodfluke planorb</name>
    <name type="synonym">Freshwater snail</name>
    <dbReference type="NCBI Taxonomy" id="112525"/>
    <lineage>
        <taxon>Eukaryota</taxon>
        <taxon>Metazoa</taxon>
        <taxon>Spiralia</taxon>
        <taxon>Lophotrochozoa</taxon>
        <taxon>Mollusca</taxon>
        <taxon>Gastropoda</taxon>
        <taxon>Heterobranchia</taxon>
        <taxon>Euthyneura</taxon>
        <taxon>Panpulmonata</taxon>
        <taxon>Hygrophila</taxon>
        <taxon>Lymnaeoidea</taxon>
        <taxon>Planorbidae</taxon>
        <taxon>Biomphalaria</taxon>
    </lineage>
</organism>
<feature type="region of interest" description="Disordered" evidence="2">
    <location>
        <begin position="430"/>
        <end position="499"/>
    </location>
</feature>
<sequence>MAFQQGLSKLRASFLTRKNSDHYNLNKQRQKIMHVYRSDNVDETGNNALHLAAMEGNYECVKFFCLNYANVALPNNDGNDALMLAVIHKHNKIVKYLLSVGAHTYTRNKEGNTAYELVDKNTQKSVEALILLNRSNAKSRNYLSTQSLTQEAAVETPNADISDSVENKKRWISVKIDETKLENDTDKENGTSFKRESSKRFSSCEIVRTMYIKSKNNEVYKQETYKKCVDLNQENCQDGRFVPSLPNVFKEHSDTVNKYEKCHDQIEQSDLVEQTTQSVTITQTTLLDTATQSSQTETMSQSTQRDVKTQSTQNDVMAQSTQTDAMSHSTNSDAMSQTTKSETMSQSIQCEAMSQSTQAEIMSRSTETDTMSQSTQTDEKSQSTQTKAMSQSTLRDGMPHSSQTDTISQSTQSDYIAQCTQTDAISKFTKTDVMSQSTQTDTMLQSTQRDSMAQSTQTKAMSQSAQSDDVSQSTQSDSLAQCAQTDTSHNTIIQSDQSEFYRRSAKDDINLNQSQSNRTTITIKDNAATDQNNENKITFFLNEPGNFSVQLKLADQNSFQETASKKFDGVKRTLSFPAKVSPPKEFQSVEQNVAEKQACSLDQNHVKLKKSISCPSINLIFNTVNITGNDSKTAIDGTLNINKETCDSQL</sequence>
<keyword evidence="4" id="KW-1185">Reference proteome</keyword>
<keyword evidence="1" id="KW-0040">ANK repeat</keyword>
<dbReference type="GO" id="GO:0005634">
    <property type="term" value="C:nucleus"/>
    <property type="evidence" value="ECO:0007669"/>
    <property type="project" value="TreeGrafter"/>
</dbReference>
<dbReference type="AlphaFoldDB" id="A0AAD8F7W8"/>
<feature type="compositionally biased region" description="Polar residues" evidence="2">
    <location>
        <begin position="309"/>
        <end position="394"/>
    </location>
</feature>
<dbReference type="Gene3D" id="1.25.40.20">
    <property type="entry name" value="Ankyrin repeat-containing domain"/>
    <property type="match status" value="1"/>
</dbReference>
<reference evidence="3" key="2">
    <citation type="submission" date="2023-04" db="EMBL/GenBank/DDBJ databases">
        <authorList>
            <person name="Bu L."/>
            <person name="Lu L."/>
            <person name="Laidemitt M.R."/>
            <person name="Zhang S.M."/>
            <person name="Mutuku M."/>
            <person name="Mkoji G."/>
            <person name="Steinauer M."/>
            <person name="Loker E.S."/>
        </authorList>
    </citation>
    <scope>NUCLEOTIDE SEQUENCE</scope>
    <source>
        <strain evidence="3">KasaAsao</strain>
        <tissue evidence="3">Whole Snail</tissue>
    </source>
</reference>
<dbReference type="PANTHER" id="PTHR24183:SF1">
    <property type="entry name" value="FIBRONECTIN TYPE 3 AND ANKYRIN REPEAT DOMAINS PROTEIN 1"/>
    <property type="match status" value="1"/>
</dbReference>
<name>A0AAD8F7W8_BIOPF</name>
<proteinExistence type="predicted"/>
<reference evidence="3" key="1">
    <citation type="journal article" date="2023" name="PLoS Negl. Trop. Dis.">
        <title>A genome sequence for Biomphalaria pfeifferi, the major vector snail for the human-infecting parasite Schistosoma mansoni.</title>
        <authorList>
            <person name="Bu L."/>
            <person name="Lu L."/>
            <person name="Laidemitt M.R."/>
            <person name="Zhang S.M."/>
            <person name="Mutuku M."/>
            <person name="Mkoji G."/>
            <person name="Steinauer M."/>
            <person name="Loker E.S."/>
        </authorList>
    </citation>
    <scope>NUCLEOTIDE SEQUENCE</scope>
    <source>
        <strain evidence="3">KasaAsao</strain>
    </source>
</reference>
<dbReference type="PROSITE" id="PS50088">
    <property type="entry name" value="ANK_REPEAT"/>
    <property type="match status" value="2"/>
</dbReference>
<dbReference type="InterPro" id="IPR036770">
    <property type="entry name" value="Ankyrin_rpt-contain_sf"/>
</dbReference>
<feature type="compositionally biased region" description="Low complexity" evidence="2">
    <location>
        <begin position="462"/>
        <end position="478"/>
    </location>
</feature>
<dbReference type="GO" id="GO:0042981">
    <property type="term" value="P:regulation of apoptotic process"/>
    <property type="evidence" value="ECO:0007669"/>
    <property type="project" value="TreeGrafter"/>
</dbReference>
<feature type="repeat" description="ANK" evidence="1">
    <location>
        <begin position="77"/>
        <end position="109"/>
    </location>
</feature>